<name>A0A9K3JIC3_HELAN</name>
<dbReference type="Gramene" id="mRNA:HanXRQr2_Chr03g0125801">
    <property type="protein sequence ID" value="CDS:HanXRQr2_Chr03g0125801.1"/>
    <property type="gene ID" value="HanXRQr2_Chr03g0125801"/>
</dbReference>
<organism evidence="1 2">
    <name type="scientific">Helianthus annuus</name>
    <name type="common">Common sunflower</name>
    <dbReference type="NCBI Taxonomy" id="4232"/>
    <lineage>
        <taxon>Eukaryota</taxon>
        <taxon>Viridiplantae</taxon>
        <taxon>Streptophyta</taxon>
        <taxon>Embryophyta</taxon>
        <taxon>Tracheophyta</taxon>
        <taxon>Spermatophyta</taxon>
        <taxon>Magnoliopsida</taxon>
        <taxon>eudicotyledons</taxon>
        <taxon>Gunneridae</taxon>
        <taxon>Pentapetalae</taxon>
        <taxon>asterids</taxon>
        <taxon>campanulids</taxon>
        <taxon>Asterales</taxon>
        <taxon>Asteraceae</taxon>
        <taxon>Asteroideae</taxon>
        <taxon>Heliantheae alliance</taxon>
        <taxon>Heliantheae</taxon>
        <taxon>Helianthus</taxon>
    </lineage>
</organism>
<sequence>MFHRFPLCKTINMYRIVNFLLQSGNRLISFVNFKIVLYISDYVTSRVYS</sequence>
<proteinExistence type="predicted"/>
<dbReference type="Proteomes" id="UP000215914">
    <property type="component" value="Unassembled WGS sequence"/>
</dbReference>
<dbReference type="EMBL" id="MNCJ02000318">
    <property type="protein sequence ID" value="KAF5815684.1"/>
    <property type="molecule type" value="Genomic_DNA"/>
</dbReference>
<reference evidence="1" key="2">
    <citation type="submission" date="2020-06" db="EMBL/GenBank/DDBJ databases">
        <title>Helianthus annuus Genome sequencing and assembly Release 2.</title>
        <authorList>
            <person name="Gouzy J."/>
            <person name="Langlade N."/>
            <person name="Munos S."/>
        </authorList>
    </citation>
    <scope>NUCLEOTIDE SEQUENCE</scope>
    <source>
        <tissue evidence="1">Leaves</tissue>
    </source>
</reference>
<comment type="caution">
    <text evidence="1">The sequence shown here is derived from an EMBL/GenBank/DDBJ whole genome shotgun (WGS) entry which is preliminary data.</text>
</comment>
<dbReference type="AlphaFoldDB" id="A0A9K3JIC3"/>
<protein>
    <submittedName>
        <fullName evidence="1">Uncharacterized protein</fullName>
    </submittedName>
</protein>
<evidence type="ECO:0000313" key="1">
    <source>
        <dbReference type="EMBL" id="KAF5815684.1"/>
    </source>
</evidence>
<reference evidence="1" key="1">
    <citation type="journal article" date="2017" name="Nature">
        <title>The sunflower genome provides insights into oil metabolism, flowering and Asterid evolution.</title>
        <authorList>
            <person name="Badouin H."/>
            <person name="Gouzy J."/>
            <person name="Grassa C.J."/>
            <person name="Murat F."/>
            <person name="Staton S.E."/>
            <person name="Cottret L."/>
            <person name="Lelandais-Briere C."/>
            <person name="Owens G.L."/>
            <person name="Carrere S."/>
            <person name="Mayjonade B."/>
            <person name="Legrand L."/>
            <person name="Gill N."/>
            <person name="Kane N.C."/>
            <person name="Bowers J.E."/>
            <person name="Hubner S."/>
            <person name="Bellec A."/>
            <person name="Berard A."/>
            <person name="Berges H."/>
            <person name="Blanchet N."/>
            <person name="Boniface M.C."/>
            <person name="Brunel D."/>
            <person name="Catrice O."/>
            <person name="Chaidir N."/>
            <person name="Claudel C."/>
            <person name="Donnadieu C."/>
            <person name="Faraut T."/>
            <person name="Fievet G."/>
            <person name="Helmstetter N."/>
            <person name="King M."/>
            <person name="Knapp S.J."/>
            <person name="Lai Z."/>
            <person name="Le Paslier M.C."/>
            <person name="Lippi Y."/>
            <person name="Lorenzon L."/>
            <person name="Mandel J.R."/>
            <person name="Marage G."/>
            <person name="Marchand G."/>
            <person name="Marquand E."/>
            <person name="Bret-Mestries E."/>
            <person name="Morien E."/>
            <person name="Nambeesan S."/>
            <person name="Nguyen T."/>
            <person name="Pegot-Espagnet P."/>
            <person name="Pouilly N."/>
            <person name="Raftis F."/>
            <person name="Sallet E."/>
            <person name="Schiex T."/>
            <person name="Thomas J."/>
            <person name="Vandecasteele C."/>
            <person name="Vares D."/>
            <person name="Vear F."/>
            <person name="Vautrin S."/>
            <person name="Crespi M."/>
            <person name="Mangin B."/>
            <person name="Burke J.M."/>
            <person name="Salse J."/>
            <person name="Munos S."/>
            <person name="Vincourt P."/>
            <person name="Rieseberg L.H."/>
            <person name="Langlade N.B."/>
        </authorList>
    </citation>
    <scope>NUCLEOTIDE SEQUENCE</scope>
    <source>
        <tissue evidence="1">Leaves</tissue>
    </source>
</reference>
<keyword evidence="2" id="KW-1185">Reference proteome</keyword>
<evidence type="ECO:0000313" key="2">
    <source>
        <dbReference type="Proteomes" id="UP000215914"/>
    </source>
</evidence>
<gene>
    <name evidence="1" type="ORF">HanXRQr2_Chr03g0125801</name>
</gene>
<accession>A0A9K3JIC3</accession>